<evidence type="ECO:0000256" key="13">
    <source>
        <dbReference type="ARBA" id="ARBA00047811"/>
    </source>
</evidence>
<evidence type="ECO:0000313" key="20">
    <source>
        <dbReference type="Proteomes" id="UP000659654"/>
    </source>
</evidence>
<dbReference type="PROSITE" id="PS00107">
    <property type="entry name" value="PROTEIN_KINASE_ATP"/>
    <property type="match status" value="1"/>
</dbReference>
<reference evidence="19" key="1">
    <citation type="submission" date="2020-09" db="EMBL/GenBank/DDBJ databases">
        <authorList>
            <person name="Kikuchi T."/>
        </authorList>
    </citation>
    <scope>NUCLEOTIDE SEQUENCE</scope>
    <source>
        <strain evidence="19">Ka4C1</strain>
    </source>
</reference>
<evidence type="ECO:0000256" key="12">
    <source>
        <dbReference type="ARBA" id="ARBA00023306"/>
    </source>
</evidence>
<comment type="subcellular location">
    <subcellularLocation>
        <location evidence="1">Nucleus</location>
    </subcellularLocation>
</comment>
<comment type="catalytic activity">
    <reaction evidence="15">
        <text>[DNA-directed RNA polymerase] + ATP = phospho-[DNA-directed RNA polymerase] + ADP + H(+)</text>
        <dbReference type="Rhea" id="RHEA:10216"/>
        <dbReference type="Rhea" id="RHEA-COMP:11321"/>
        <dbReference type="Rhea" id="RHEA-COMP:11322"/>
        <dbReference type="ChEBI" id="CHEBI:15378"/>
        <dbReference type="ChEBI" id="CHEBI:30616"/>
        <dbReference type="ChEBI" id="CHEBI:43176"/>
        <dbReference type="ChEBI" id="CHEBI:68546"/>
        <dbReference type="ChEBI" id="CHEBI:456216"/>
        <dbReference type="EC" id="2.7.11.23"/>
    </reaction>
</comment>
<keyword evidence="4" id="KW-0597">Phosphoprotein</keyword>
<protein>
    <submittedName>
        <fullName evidence="19">(pine wood nematode) hypothetical protein</fullName>
    </submittedName>
</protein>
<evidence type="ECO:0000256" key="2">
    <source>
        <dbReference type="ARBA" id="ARBA00006485"/>
    </source>
</evidence>
<evidence type="ECO:0000256" key="9">
    <source>
        <dbReference type="ARBA" id="ARBA00022777"/>
    </source>
</evidence>
<evidence type="ECO:0000259" key="18">
    <source>
        <dbReference type="PROSITE" id="PS50011"/>
    </source>
</evidence>
<dbReference type="GO" id="GO:0007095">
    <property type="term" value="P:mitotic G2 DNA damage checkpoint signaling"/>
    <property type="evidence" value="ECO:0007669"/>
    <property type="project" value="TreeGrafter"/>
</dbReference>
<dbReference type="InterPro" id="IPR000719">
    <property type="entry name" value="Prot_kinase_dom"/>
</dbReference>
<keyword evidence="7 16" id="KW-0547">Nucleotide-binding</keyword>
<dbReference type="EMBL" id="CAJFCV020000003">
    <property type="protein sequence ID" value="CAG9108950.1"/>
    <property type="molecule type" value="Genomic_DNA"/>
</dbReference>
<dbReference type="GO" id="GO:0008353">
    <property type="term" value="F:RNA polymerase II CTD heptapeptide repeat kinase activity"/>
    <property type="evidence" value="ECO:0007669"/>
    <property type="project" value="UniProtKB-EC"/>
</dbReference>
<evidence type="ECO:0000256" key="10">
    <source>
        <dbReference type="ARBA" id="ARBA00022840"/>
    </source>
</evidence>
<comment type="catalytic activity">
    <reaction evidence="14">
        <text>L-seryl-[protein] + ATP = O-phospho-L-seryl-[protein] + ADP + H(+)</text>
        <dbReference type="Rhea" id="RHEA:17989"/>
        <dbReference type="Rhea" id="RHEA-COMP:9863"/>
        <dbReference type="Rhea" id="RHEA-COMP:11604"/>
        <dbReference type="ChEBI" id="CHEBI:15378"/>
        <dbReference type="ChEBI" id="CHEBI:29999"/>
        <dbReference type="ChEBI" id="CHEBI:30616"/>
        <dbReference type="ChEBI" id="CHEBI:83421"/>
        <dbReference type="ChEBI" id="CHEBI:456216"/>
        <dbReference type="EC" id="2.7.11.22"/>
    </reaction>
</comment>
<evidence type="ECO:0000256" key="4">
    <source>
        <dbReference type="ARBA" id="ARBA00022553"/>
    </source>
</evidence>
<dbReference type="EMBL" id="CAJFDI010000003">
    <property type="protein sequence ID" value="CAD5222007.1"/>
    <property type="molecule type" value="Genomic_DNA"/>
</dbReference>
<evidence type="ECO:0000256" key="16">
    <source>
        <dbReference type="PROSITE-ProRule" id="PRU10141"/>
    </source>
</evidence>
<feature type="binding site" evidence="16">
    <location>
        <position position="43"/>
    </location>
    <ligand>
        <name>ATP</name>
        <dbReference type="ChEBI" id="CHEBI:30616"/>
    </ligand>
</feature>
<keyword evidence="8" id="KW-0498">Mitosis</keyword>
<evidence type="ECO:0000256" key="11">
    <source>
        <dbReference type="ARBA" id="ARBA00023242"/>
    </source>
</evidence>
<dbReference type="Proteomes" id="UP000582659">
    <property type="component" value="Unassembled WGS sequence"/>
</dbReference>
<evidence type="ECO:0000256" key="8">
    <source>
        <dbReference type="ARBA" id="ARBA00022776"/>
    </source>
</evidence>
<dbReference type="GO" id="GO:0051301">
    <property type="term" value="P:cell division"/>
    <property type="evidence" value="ECO:0007669"/>
    <property type="project" value="UniProtKB-KW"/>
</dbReference>
<comment type="caution">
    <text evidence="19">The sequence shown here is derived from an EMBL/GenBank/DDBJ whole genome shotgun (WGS) entry which is preliminary data.</text>
</comment>
<dbReference type="SUPFAM" id="SSF56112">
    <property type="entry name" value="Protein kinase-like (PK-like)"/>
    <property type="match status" value="1"/>
</dbReference>
<dbReference type="OrthoDB" id="1732493at2759"/>
<dbReference type="AlphaFoldDB" id="A0A811L2Q7"/>
<dbReference type="InterPro" id="IPR017441">
    <property type="entry name" value="Protein_kinase_ATP_BS"/>
</dbReference>
<dbReference type="FunFam" id="3.30.200.20:FF:000375">
    <property type="entry name" value="Cell division related protein kinase 2"/>
    <property type="match status" value="1"/>
</dbReference>
<accession>A0A811L2Q7</accession>
<organism evidence="19 20">
    <name type="scientific">Bursaphelenchus xylophilus</name>
    <name type="common">Pinewood nematode worm</name>
    <name type="synonym">Aphelenchoides xylophilus</name>
    <dbReference type="NCBI Taxonomy" id="6326"/>
    <lineage>
        <taxon>Eukaryota</taxon>
        <taxon>Metazoa</taxon>
        <taxon>Ecdysozoa</taxon>
        <taxon>Nematoda</taxon>
        <taxon>Chromadorea</taxon>
        <taxon>Rhabditida</taxon>
        <taxon>Tylenchina</taxon>
        <taxon>Tylenchomorpha</taxon>
        <taxon>Aphelenchoidea</taxon>
        <taxon>Aphelenchoididae</taxon>
        <taxon>Bursaphelenchus</taxon>
    </lineage>
</organism>
<evidence type="ECO:0000256" key="3">
    <source>
        <dbReference type="ARBA" id="ARBA00022527"/>
    </source>
</evidence>
<dbReference type="GO" id="GO:0004693">
    <property type="term" value="F:cyclin-dependent protein serine/threonine kinase activity"/>
    <property type="evidence" value="ECO:0007669"/>
    <property type="project" value="UniProtKB-EC"/>
</dbReference>
<evidence type="ECO:0000256" key="14">
    <source>
        <dbReference type="ARBA" id="ARBA00048367"/>
    </source>
</evidence>
<dbReference type="Proteomes" id="UP000659654">
    <property type="component" value="Unassembled WGS sequence"/>
</dbReference>
<keyword evidence="3 17" id="KW-0723">Serine/threonine-protein kinase</keyword>
<keyword evidence="9" id="KW-0418">Kinase</keyword>
<dbReference type="PANTHER" id="PTHR24056:SF334">
    <property type="entry name" value="CYCLIN-DEPENDENT KINASE 1"/>
    <property type="match status" value="1"/>
</dbReference>
<evidence type="ECO:0000256" key="17">
    <source>
        <dbReference type="RuleBase" id="RU000304"/>
    </source>
</evidence>
<comment type="catalytic activity">
    <reaction evidence="13">
        <text>L-threonyl-[protein] + ATP = O-phospho-L-threonyl-[protein] + ADP + H(+)</text>
        <dbReference type="Rhea" id="RHEA:46608"/>
        <dbReference type="Rhea" id="RHEA-COMP:11060"/>
        <dbReference type="Rhea" id="RHEA-COMP:11605"/>
        <dbReference type="ChEBI" id="CHEBI:15378"/>
        <dbReference type="ChEBI" id="CHEBI:30013"/>
        <dbReference type="ChEBI" id="CHEBI:30616"/>
        <dbReference type="ChEBI" id="CHEBI:61977"/>
        <dbReference type="ChEBI" id="CHEBI:456216"/>
        <dbReference type="EC" id="2.7.11.22"/>
    </reaction>
</comment>
<evidence type="ECO:0000256" key="5">
    <source>
        <dbReference type="ARBA" id="ARBA00022618"/>
    </source>
</evidence>
<keyword evidence="20" id="KW-1185">Reference proteome</keyword>
<dbReference type="GO" id="GO:0005634">
    <property type="term" value="C:nucleus"/>
    <property type="evidence" value="ECO:0007669"/>
    <property type="project" value="UniProtKB-SubCell"/>
</dbReference>
<keyword evidence="10 16" id="KW-0067">ATP-binding</keyword>
<feature type="domain" description="Protein kinase" evidence="18">
    <location>
        <begin position="14"/>
        <end position="299"/>
    </location>
</feature>
<dbReference type="SMR" id="A0A811L2Q7"/>
<dbReference type="Gene3D" id="3.30.200.20">
    <property type="entry name" value="Phosphorylase Kinase, domain 1"/>
    <property type="match status" value="1"/>
</dbReference>
<dbReference type="Pfam" id="PF00069">
    <property type="entry name" value="Pkinase"/>
    <property type="match status" value="1"/>
</dbReference>
<dbReference type="PROSITE" id="PS00108">
    <property type="entry name" value="PROTEIN_KINASE_ST"/>
    <property type="match status" value="1"/>
</dbReference>
<dbReference type="PROSITE" id="PS50011">
    <property type="entry name" value="PROTEIN_KINASE_DOM"/>
    <property type="match status" value="1"/>
</dbReference>
<dbReference type="InterPro" id="IPR011009">
    <property type="entry name" value="Kinase-like_dom_sf"/>
</dbReference>
<dbReference type="GO" id="GO:0000086">
    <property type="term" value="P:G2/M transition of mitotic cell cycle"/>
    <property type="evidence" value="ECO:0007669"/>
    <property type="project" value="TreeGrafter"/>
</dbReference>
<dbReference type="GO" id="GO:0005524">
    <property type="term" value="F:ATP binding"/>
    <property type="evidence" value="ECO:0007669"/>
    <property type="project" value="UniProtKB-UniRule"/>
</dbReference>
<evidence type="ECO:0000313" key="19">
    <source>
        <dbReference type="EMBL" id="CAD5222007.1"/>
    </source>
</evidence>
<dbReference type="InterPro" id="IPR008271">
    <property type="entry name" value="Ser/Thr_kinase_AS"/>
</dbReference>
<name>A0A811L2Q7_BURXY</name>
<dbReference type="InterPro" id="IPR050108">
    <property type="entry name" value="CDK"/>
</dbReference>
<evidence type="ECO:0000256" key="7">
    <source>
        <dbReference type="ARBA" id="ARBA00022741"/>
    </source>
</evidence>
<dbReference type="GO" id="GO:0090068">
    <property type="term" value="P:positive regulation of cell cycle process"/>
    <property type="evidence" value="ECO:0007669"/>
    <property type="project" value="UniProtKB-ARBA"/>
</dbReference>
<gene>
    <name evidence="19" type="ORF">BXYJ_LOCUS6975</name>
</gene>
<comment type="similarity">
    <text evidence="2">Belongs to the protein kinase superfamily. CMGC Ser/Thr protein kinase family. CDC2/CDKX subfamily.</text>
</comment>
<proteinExistence type="inferred from homology"/>
<dbReference type="FunFam" id="1.10.510.10:FF:000706">
    <property type="entry name" value="Cyclin-dependent kinase 1"/>
    <property type="match status" value="1"/>
</dbReference>
<evidence type="ECO:0000256" key="15">
    <source>
        <dbReference type="ARBA" id="ARBA00049280"/>
    </source>
</evidence>
<keyword evidence="11" id="KW-0539">Nucleus</keyword>
<dbReference type="PANTHER" id="PTHR24056">
    <property type="entry name" value="CELL DIVISION PROTEIN KINASE"/>
    <property type="match status" value="1"/>
</dbReference>
<dbReference type="GO" id="GO:0051446">
    <property type="term" value="P:positive regulation of meiotic cell cycle"/>
    <property type="evidence" value="ECO:0007669"/>
    <property type="project" value="UniProtKB-ARBA"/>
</dbReference>
<dbReference type="Gene3D" id="1.10.510.10">
    <property type="entry name" value="Transferase(Phosphotransferase) domain 1"/>
    <property type="match status" value="1"/>
</dbReference>
<keyword evidence="5" id="KW-0132">Cell division</keyword>
<keyword evidence="12" id="KW-0131">Cell cycle</keyword>
<sequence length="335" mass="38536">MAPNKYGNMSHEDYVNINKIGEGTYGVVYKAKLKSTGQIIAVKNIRLEQEDEGVPTTTIREITTLIELKHPNVVELIDVIMTDKTLSLVFEFLSMDLKKYLDRLAETDFLDHDIIKSFMFQLCQAVCYCHQRRIVHRDLKPQNLLVDVKTNTLKVADFGLARAIVIPVRAYTHEVVTLWYRSPEVLMGTPRYHMGVDTWSVGCIFAEIARKRPLFPGDSEIDQLFRIFRTLGTPTEENWPSVKVLPDYKENFPRWTANTLAERMYDLLDKDGFDLLENLLAYDPMRRMSMRDALNHKYFNGFDSSTVPAGNYRGELKLRTPFSGSGDHPLYSHGT</sequence>
<keyword evidence="6" id="KW-0808">Transferase</keyword>
<dbReference type="SMART" id="SM00220">
    <property type="entry name" value="S_TKc"/>
    <property type="match status" value="1"/>
</dbReference>
<evidence type="ECO:0000256" key="1">
    <source>
        <dbReference type="ARBA" id="ARBA00004123"/>
    </source>
</evidence>
<evidence type="ECO:0000256" key="6">
    <source>
        <dbReference type="ARBA" id="ARBA00022679"/>
    </source>
</evidence>